<evidence type="ECO:0000256" key="2">
    <source>
        <dbReference type="ARBA" id="ARBA00022448"/>
    </source>
</evidence>
<feature type="domain" description="ABC transporter" evidence="7">
    <location>
        <begin position="2"/>
        <end position="235"/>
    </location>
</feature>
<dbReference type="Proteomes" id="UP001166585">
    <property type="component" value="Unassembled WGS sequence"/>
</dbReference>
<dbReference type="NCBIfam" id="NF010068">
    <property type="entry name" value="PRK13548.1"/>
    <property type="match status" value="1"/>
</dbReference>
<comment type="function">
    <text evidence="6">Part of the ABC transporter complex HmuTUV involved in hemin import. Responsible for energy coupling to the transport system.</text>
</comment>
<keyword evidence="2" id="KW-0813">Transport</keyword>
<comment type="caution">
    <text evidence="8">The sequence shown here is derived from an EMBL/GenBank/DDBJ whole genome shotgun (WGS) entry which is preliminary data.</text>
</comment>
<sequence>MYAARNIHFHAGGRRLLSGAHALVQPGRVTVLIGPNGAGKSTLLKILSGEQRPHAGEVHLDGTDIHRLRPAALARLRAVVPQNAQLAFPFTVAEVVSIGTPEGRSRAAVIRQVLDEVDLGGFEERLYEQLSGGERQRVQIARALAQLAGGTRPGYLLLDEPTASLDLAQQLLVVRHMRKLAAADGVGVLAVLHDLNLAAMAADVIVAMKEGTVLAEGAPQQVLTDAVIETLYGVRGRIGWAPQAPFLLPQSVQG</sequence>
<protein>
    <submittedName>
        <fullName evidence="8">Heme ABC transporter ATP-binding protein</fullName>
    </submittedName>
</protein>
<dbReference type="InterPro" id="IPR027417">
    <property type="entry name" value="P-loop_NTPase"/>
</dbReference>
<proteinExistence type="inferred from homology"/>
<dbReference type="SUPFAM" id="SSF52540">
    <property type="entry name" value="P-loop containing nucleoside triphosphate hydrolases"/>
    <property type="match status" value="1"/>
</dbReference>
<keyword evidence="3" id="KW-0547">Nucleotide-binding</keyword>
<dbReference type="Gene3D" id="3.40.50.300">
    <property type="entry name" value="P-loop containing nucleotide triphosphate hydrolases"/>
    <property type="match status" value="1"/>
</dbReference>
<evidence type="ECO:0000256" key="5">
    <source>
        <dbReference type="ARBA" id="ARBA00022967"/>
    </source>
</evidence>
<dbReference type="InterPro" id="IPR017871">
    <property type="entry name" value="ABC_transporter-like_CS"/>
</dbReference>
<evidence type="ECO:0000313" key="8">
    <source>
        <dbReference type="EMBL" id="MBS9478322.1"/>
    </source>
</evidence>
<dbReference type="InterPro" id="IPR003593">
    <property type="entry name" value="AAA+_ATPase"/>
</dbReference>
<dbReference type="Pfam" id="PF00005">
    <property type="entry name" value="ABC_tran"/>
    <property type="match status" value="1"/>
</dbReference>
<dbReference type="PANTHER" id="PTHR42794">
    <property type="entry name" value="HEMIN IMPORT ATP-BINDING PROTEIN HMUV"/>
    <property type="match status" value="1"/>
</dbReference>
<evidence type="ECO:0000256" key="3">
    <source>
        <dbReference type="ARBA" id="ARBA00022741"/>
    </source>
</evidence>
<dbReference type="PROSITE" id="PS50893">
    <property type="entry name" value="ABC_TRANSPORTER_2"/>
    <property type="match status" value="1"/>
</dbReference>
<dbReference type="CDD" id="cd03214">
    <property type="entry name" value="ABC_Iron-Siderophores_B12_Hemin"/>
    <property type="match status" value="1"/>
</dbReference>
<keyword evidence="9" id="KW-1185">Reference proteome</keyword>
<dbReference type="SMART" id="SM00382">
    <property type="entry name" value="AAA"/>
    <property type="match status" value="1"/>
</dbReference>
<dbReference type="EMBL" id="JAHCQH010000018">
    <property type="protein sequence ID" value="MBS9478322.1"/>
    <property type="molecule type" value="Genomic_DNA"/>
</dbReference>
<evidence type="ECO:0000256" key="1">
    <source>
        <dbReference type="ARBA" id="ARBA00005417"/>
    </source>
</evidence>
<gene>
    <name evidence="8" type="ORF">KIP89_14500</name>
</gene>
<keyword evidence="4 8" id="KW-0067">ATP-binding</keyword>
<dbReference type="PROSITE" id="PS00211">
    <property type="entry name" value="ABC_TRANSPORTER_1"/>
    <property type="match status" value="1"/>
</dbReference>
<evidence type="ECO:0000313" key="9">
    <source>
        <dbReference type="Proteomes" id="UP001166585"/>
    </source>
</evidence>
<dbReference type="PANTHER" id="PTHR42794:SF1">
    <property type="entry name" value="HEMIN IMPORT ATP-BINDING PROTEIN HMUV"/>
    <property type="match status" value="1"/>
</dbReference>
<evidence type="ECO:0000256" key="6">
    <source>
        <dbReference type="ARBA" id="ARBA00037066"/>
    </source>
</evidence>
<dbReference type="RefSeq" id="WP_213756229.1">
    <property type="nucleotide sequence ID" value="NZ_JAHCQH010000018.1"/>
</dbReference>
<accession>A0ABS5RB31</accession>
<name>A0ABS5RB31_9HYPH</name>
<evidence type="ECO:0000259" key="7">
    <source>
        <dbReference type="PROSITE" id="PS50893"/>
    </source>
</evidence>
<organism evidence="8 9">
    <name type="scientific">Ancylobacter radicis</name>
    <dbReference type="NCBI Taxonomy" id="2836179"/>
    <lineage>
        <taxon>Bacteria</taxon>
        <taxon>Pseudomonadati</taxon>
        <taxon>Pseudomonadota</taxon>
        <taxon>Alphaproteobacteria</taxon>
        <taxon>Hyphomicrobiales</taxon>
        <taxon>Xanthobacteraceae</taxon>
        <taxon>Ancylobacter</taxon>
    </lineage>
</organism>
<dbReference type="GO" id="GO:0005524">
    <property type="term" value="F:ATP binding"/>
    <property type="evidence" value="ECO:0007669"/>
    <property type="project" value="UniProtKB-KW"/>
</dbReference>
<comment type="similarity">
    <text evidence="1">Belongs to the ABC transporter superfamily.</text>
</comment>
<keyword evidence="5" id="KW-1278">Translocase</keyword>
<reference evidence="8" key="1">
    <citation type="submission" date="2021-05" db="EMBL/GenBank/DDBJ databases">
        <authorList>
            <person name="Sun Q."/>
            <person name="Inoue M."/>
        </authorList>
    </citation>
    <scope>NUCLEOTIDE SEQUENCE</scope>
    <source>
        <strain evidence="8">VKM B-3255</strain>
    </source>
</reference>
<dbReference type="InterPro" id="IPR003439">
    <property type="entry name" value="ABC_transporter-like_ATP-bd"/>
</dbReference>
<evidence type="ECO:0000256" key="4">
    <source>
        <dbReference type="ARBA" id="ARBA00022840"/>
    </source>
</evidence>